<dbReference type="Proteomes" id="UP001308179">
    <property type="component" value="Unassembled WGS sequence"/>
</dbReference>
<dbReference type="InterPro" id="IPR036864">
    <property type="entry name" value="Zn2-C6_fun-type_DNA-bd_sf"/>
</dbReference>
<gene>
    <name evidence="8" type="ORF">LTR32_002325</name>
</gene>
<keyword evidence="2" id="KW-0805">Transcription regulation</keyword>
<feature type="compositionally biased region" description="Basic and acidic residues" evidence="6">
    <location>
        <begin position="13"/>
        <end position="24"/>
    </location>
</feature>
<evidence type="ECO:0000313" key="8">
    <source>
        <dbReference type="EMBL" id="KAK5146030.1"/>
    </source>
</evidence>
<reference evidence="8 9" key="1">
    <citation type="submission" date="2023-08" db="EMBL/GenBank/DDBJ databases">
        <title>Black Yeasts Isolated from many extreme environments.</title>
        <authorList>
            <person name="Coleine C."/>
            <person name="Stajich J.E."/>
            <person name="Selbmann L."/>
        </authorList>
    </citation>
    <scope>NUCLEOTIDE SEQUENCE [LARGE SCALE GENOMIC DNA]</scope>
    <source>
        <strain evidence="8 9">CCFEE 5386</strain>
    </source>
</reference>
<keyword evidence="4" id="KW-0804">Transcription</keyword>
<comment type="caution">
    <text evidence="8">The sequence shown here is derived from an EMBL/GenBank/DDBJ whole genome shotgun (WGS) entry which is preliminary data.</text>
</comment>
<evidence type="ECO:0000313" key="9">
    <source>
        <dbReference type="Proteomes" id="UP001308179"/>
    </source>
</evidence>
<keyword evidence="5" id="KW-0539">Nucleus</keyword>
<dbReference type="EMBL" id="JAVRRR010000111">
    <property type="protein sequence ID" value="KAK5146030.1"/>
    <property type="molecule type" value="Genomic_DNA"/>
</dbReference>
<organism evidence="8 9">
    <name type="scientific">Rachicladosporium monterosium</name>
    <dbReference type="NCBI Taxonomy" id="1507873"/>
    <lineage>
        <taxon>Eukaryota</taxon>
        <taxon>Fungi</taxon>
        <taxon>Dikarya</taxon>
        <taxon>Ascomycota</taxon>
        <taxon>Pezizomycotina</taxon>
        <taxon>Dothideomycetes</taxon>
        <taxon>Dothideomycetidae</taxon>
        <taxon>Cladosporiales</taxon>
        <taxon>Cladosporiaceae</taxon>
        <taxon>Rachicladosporium</taxon>
    </lineage>
</organism>
<dbReference type="InterPro" id="IPR051089">
    <property type="entry name" value="prtT"/>
</dbReference>
<sequence>MDPPQTPEVPLGAHHEAQSLDGSEKRKRQPRNSACQACATLKMKCVPGPVVGKCERCYRMSRDCTATIPKARKRRSLDGDSQASPSHVKASSAPKNASEPGVLPAPSHQYGGAVQRQPDLSHTDTKTYPKLLAQRLGIEDSVKDLLLELDFNYIRTRLIAFRQLTIHFPFYCLRPDASVVDMATDHPLTTVAICTVTSSAHPDTQARLSQAFRTALSATVIMRGERSIDLLQGLMIFLAWHHNYMAKQQINQMLYLLAGMAADLGLHRQPYRTDALNIAAALKQDRAFLGCYYLCCGLSVMGFDKPSPLRWTDNLRRCADHLAISGSHPQDNTLVGIIELIRAIDDLQGTLRSAAETKRPSHPAYIDLQTKATTHRLAALKREHPELAGTLAFAAATLHLHHRLLRAATTSTPETTTLIQTACLIKEYTDDLLARPPILLHHLAILDWTNLLEILVLLSRISSAPLPRTTAGGWETGALASMFQPENILDALYAHMAAAPVGEPLAPRHEGQLVWFRRVCEGIKKRILRERAGGPGTMGRQEAAYGGVRGLEVNGQAAQQGRFRPVNEAFGVEVVGSRVAEEQGSKFDDAFSLFEGGLLDERFWNDFLAP</sequence>
<evidence type="ECO:0000259" key="7">
    <source>
        <dbReference type="PROSITE" id="PS00463"/>
    </source>
</evidence>
<dbReference type="PANTHER" id="PTHR31845">
    <property type="entry name" value="FINGER DOMAIN PROTEIN, PUTATIVE-RELATED"/>
    <property type="match status" value="1"/>
</dbReference>
<evidence type="ECO:0000256" key="1">
    <source>
        <dbReference type="ARBA" id="ARBA00004123"/>
    </source>
</evidence>
<evidence type="ECO:0000256" key="6">
    <source>
        <dbReference type="SAM" id="MobiDB-lite"/>
    </source>
</evidence>
<comment type="subcellular location">
    <subcellularLocation>
        <location evidence="1">Nucleus</location>
    </subcellularLocation>
</comment>
<evidence type="ECO:0000256" key="2">
    <source>
        <dbReference type="ARBA" id="ARBA00023015"/>
    </source>
</evidence>
<proteinExistence type="predicted"/>
<keyword evidence="3" id="KW-0238">DNA-binding</keyword>
<evidence type="ECO:0000256" key="4">
    <source>
        <dbReference type="ARBA" id="ARBA00023163"/>
    </source>
</evidence>
<feature type="region of interest" description="Disordered" evidence="6">
    <location>
        <begin position="1"/>
        <end position="31"/>
    </location>
</feature>
<dbReference type="PANTHER" id="PTHR31845:SF10">
    <property type="entry name" value="ZN(II)2CYS6 TRANSCRIPTION FACTOR (EUROFUNG)"/>
    <property type="match status" value="1"/>
</dbReference>
<evidence type="ECO:0000256" key="5">
    <source>
        <dbReference type="ARBA" id="ARBA00023242"/>
    </source>
</evidence>
<dbReference type="InterPro" id="IPR001138">
    <property type="entry name" value="Zn2Cys6_DnaBD"/>
</dbReference>
<keyword evidence="9" id="KW-1185">Reference proteome</keyword>
<dbReference type="PROSITE" id="PS00463">
    <property type="entry name" value="ZN2_CY6_FUNGAL_1"/>
    <property type="match status" value="1"/>
</dbReference>
<protein>
    <recommendedName>
        <fullName evidence="7">Zn(2)-C6 fungal-type domain-containing protein</fullName>
    </recommendedName>
</protein>
<accession>A0ABR0LAN4</accession>
<dbReference type="CDD" id="cd12148">
    <property type="entry name" value="fungal_TF_MHR"/>
    <property type="match status" value="1"/>
</dbReference>
<evidence type="ECO:0000256" key="3">
    <source>
        <dbReference type="ARBA" id="ARBA00023125"/>
    </source>
</evidence>
<dbReference type="SUPFAM" id="SSF57701">
    <property type="entry name" value="Zn2/Cys6 DNA-binding domain"/>
    <property type="match status" value="1"/>
</dbReference>
<feature type="domain" description="Zn(2)-C6 fungal-type" evidence="7">
    <location>
        <begin position="34"/>
        <end position="64"/>
    </location>
</feature>
<feature type="region of interest" description="Disordered" evidence="6">
    <location>
        <begin position="69"/>
        <end position="124"/>
    </location>
</feature>
<name>A0ABR0LAN4_9PEZI</name>